<feature type="transmembrane region" description="Helical" evidence="1">
    <location>
        <begin position="99"/>
        <end position="119"/>
    </location>
</feature>
<dbReference type="EMBL" id="JARFPK010000002">
    <property type="protein sequence ID" value="MDF0589685.1"/>
    <property type="molecule type" value="Genomic_DNA"/>
</dbReference>
<dbReference type="RefSeq" id="WP_316965447.1">
    <property type="nucleotide sequence ID" value="NZ_JARFPK010000002.1"/>
</dbReference>
<organism evidence="2 3">
    <name type="scientific">Candidatus Methanocrinis natronophilus</name>
    <dbReference type="NCBI Taxonomy" id="3033396"/>
    <lineage>
        <taxon>Archaea</taxon>
        <taxon>Methanobacteriati</taxon>
        <taxon>Methanobacteriota</taxon>
        <taxon>Stenosarchaea group</taxon>
        <taxon>Methanomicrobia</taxon>
        <taxon>Methanotrichales</taxon>
        <taxon>Methanotrichaceae</taxon>
        <taxon>Methanocrinis</taxon>
    </lineage>
</organism>
<feature type="transmembrane region" description="Helical" evidence="1">
    <location>
        <begin position="179"/>
        <end position="198"/>
    </location>
</feature>
<gene>
    <name evidence="2" type="ORF">P0O15_00635</name>
</gene>
<evidence type="ECO:0000256" key="1">
    <source>
        <dbReference type="SAM" id="Phobius"/>
    </source>
</evidence>
<feature type="transmembrane region" description="Helical" evidence="1">
    <location>
        <begin position="58"/>
        <end position="79"/>
    </location>
</feature>
<evidence type="ECO:0000313" key="2">
    <source>
        <dbReference type="EMBL" id="MDF0589685.1"/>
    </source>
</evidence>
<comment type="caution">
    <text evidence="2">The sequence shown here is derived from an EMBL/GenBank/DDBJ whole genome shotgun (WGS) entry which is preliminary data.</text>
</comment>
<proteinExistence type="predicted"/>
<evidence type="ECO:0000313" key="3">
    <source>
        <dbReference type="Proteomes" id="UP001220010"/>
    </source>
</evidence>
<protein>
    <submittedName>
        <fullName evidence="2">Uncharacterized protein</fullName>
    </submittedName>
</protein>
<feature type="transmembrane region" description="Helical" evidence="1">
    <location>
        <begin position="149"/>
        <end position="167"/>
    </location>
</feature>
<feature type="transmembrane region" description="Helical" evidence="1">
    <location>
        <begin position="6"/>
        <end position="26"/>
    </location>
</feature>
<keyword evidence="1" id="KW-0812">Transmembrane</keyword>
<keyword evidence="1" id="KW-1133">Transmembrane helix</keyword>
<dbReference type="Proteomes" id="UP001220010">
    <property type="component" value="Unassembled WGS sequence"/>
</dbReference>
<accession>A0ABT5X4U1</accession>
<keyword evidence="1" id="KW-0472">Membrane</keyword>
<sequence>MNMMQVSFFAMLMLFILGWGAHILNVKRVHKRIELLEHKAVPKEKLFSDLYSCQGSNFNALALAAWILFITASFFLYLLTPELFPNRNYFVQLPWLASSWVGLALFGLLGSSTMFFIIMGSEKLPESLRCYRIAELYGYYCLSRNEKRAMIVAIPMLMISILISTHMATIHPTVWAREWWVAFILLIVSLSLLIWPMVKEMWEGRS</sequence>
<name>A0ABT5X4U1_9EURY</name>
<reference evidence="2 3" key="1">
    <citation type="submission" date="2023-03" db="EMBL/GenBank/DDBJ databases">
        <title>WGS of Methanotrichaceae archaeon Mx.</title>
        <authorList>
            <person name="Sorokin D.Y."/>
            <person name="Merkel A.Y."/>
        </authorList>
    </citation>
    <scope>NUCLEOTIDE SEQUENCE [LARGE SCALE GENOMIC DNA]</scope>
    <source>
        <strain evidence="2 3">Mx</strain>
    </source>
</reference>
<keyword evidence="3" id="KW-1185">Reference proteome</keyword>